<keyword evidence="6" id="KW-1185">Reference proteome</keyword>
<evidence type="ECO:0000256" key="3">
    <source>
        <dbReference type="HAMAP-Rule" id="MF_00535"/>
    </source>
</evidence>
<reference evidence="5 6" key="1">
    <citation type="journal article" date="2019" name="Int. J. Syst. Evol. Microbiol.">
        <title>The Global Catalogue of Microorganisms (GCM) 10K type strain sequencing project: providing services to taxonomists for standard genome sequencing and annotation.</title>
        <authorList>
            <consortium name="The Broad Institute Genomics Platform"/>
            <consortium name="The Broad Institute Genome Sequencing Center for Infectious Disease"/>
            <person name="Wu L."/>
            <person name="Ma J."/>
        </authorList>
    </citation>
    <scope>NUCLEOTIDE SEQUENCE [LARGE SCALE GENOMIC DNA]</scope>
    <source>
        <strain evidence="5 6">JCM 14306</strain>
    </source>
</reference>
<dbReference type="HAMAP" id="MF_00535">
    <property type="entry name" value="Cyanate_hydrat"/>
    <property type="match status" value="1"/>
</dbReference>
<evidence type="ECO:0000256" key="2">
    <source>
        <dbReference type="ARBA" id="ARBA00023239"/>
    </source>
</evidence>
<dbReference type="PANTHER" id="PTHR34186:SF2">
    <property type="entry name" value="CYANATE HYDRATASE"/>
    <property type="match status" value="1"/>
</dbReference>
<dbReference type="InterPro" id="IPR010982">
    <property type="entry name" value="Lambda_DNA-bd_dom_sf"/>
</dbReference>
<dbReference type="InterPro" id="IPR003712">
    <property type="entry name" value="Cyanate_lyase_C"/>
</dbReference>
<dbReference type="PRINTS" id="PR01693">
    <property type="entry name" value="CYANASE"/>
</dbReference>
<feature type="domain" description="Cyanate lyase C-terminal" evidence="4">
    <location>
        <begin position="77"/>
        <end position="149"/>
    </location>
</feature>
<name>A0ABN2FKX7_9ACTN</name>
<feature type="active site" evidence="3">
    <location>
        <position position="90"/>
    </location>
</feature>
<dbReference type="InterPro" id="IPR048564">
    <property type="entry name" value="CYNS_N"/>
</dbReference>
<feature type="active site" evidence="3">
    <location>
        <position position="93"/>
    </location>
</feature>
<dbReference type="NCBIfam" id="NF002773">
    <property type="entry name" value="PRK02866.1"/>
    <property type="match status" value="1"/>
</dbReference>
<dbReference type="RefSeq" id="WP_344114439.1">
    <property type="nucleotide sequence ID" value="NZ_BAAANE010000008.1"/>
</dbReference>
<comment type="caution">
    <text evidence="5">The sequence shown here is derived from an EMBL/GenBank/DDBJ whole genome shotgun (WGS) entry which is preliminary data.</text>
</comment>
<evidence type="ECO:0000313" key="6">
    <source>
        <dbReference type="Proteomes" id="UP001501319"/>
    </source>
</evidence>
<comment type="catalytic activity">
    <reaction evidence="3">
        <text>cyanate + hydrogencarbonate + 3 H(+) = NH4(+) + 2 CO2</text>
        <dbReference type="Rhea" id="RHEA:11120"/>
        <dbReference type="ChEBI" id="CHEBI:15378"/>
        <dbReference type="ChEBI" id="CHEBI:16526"/>
        <dbReference type="ChEBI" id="CHEBI:17544"/>
        <dbReference type="ChEBI" id="CHEBI:28938"/>
        <dbReference type="ChEBI" id="CHEBI:29195"/>
        <dbReference type="EC" id="4.2.1.104"/>
    </reaction>
</comment>
<comment type="function">
    <text evidence="1 3">Catalyzes the reaction of cyanate with bicarbonate to produce ammonia and carbon dioxide.</text>
</comment>
<gene>
    <name evidence="3 5" type="primary">cynS</name>
    <name evidence="5" type="ORF">GCM10009744_49510</name>
</gene>
<dbReference type="Proteomes" id="UP001501319">
    <property type="component" value="Unassembled WGS sequence"/>
</dbReference>
<dbReference type="EMBL" id="BAAANE010000008">
    <property type="protein sequence ID" value="GAA1651777.1"/>
    <property type="molecule type" value="Genomic_DNA"/>
</dbReference>
<dbReference type="SMART" id="SM01116">
    <property type="entry name" value="Cyanate_lyase"/>
    <property type="match status" value="1"/>
</dbReference>
<organism evidence="5 6">
    <name type="scientific">Kribbella alba</name>
    <dbReference type="NCBI Taxonomy" id="190197"/>
    <lineage>
        <taxon>Bacteria</taxon>
        <taxon>Bacillati</taxon>
        <taxon>Actinomycetota</taxon>
        <taxon>Actinomycetes</taxon>
        <taxon>Propionibacteriales</taxon>
        <taxon>Kribbellaceae</taxon>
        <taxon>Kribbella</taxon>
    </lineage>
</organism>
<dbReference type="SUPFAM" id="SSF55234">
    <property type="entry name" value="Cyanase C-terminal domain"/>
    <property type="match status" value="1"/>
</dbReference>
<dbReference type="PANTHER" id="PTHR34186">
    <property type="entry name" value="CYANATE HYDRATASE"/>
    <property type="match status" value="1"/>
</dbReference>
<dbReference type="EC" id="4.2.1.104" evidence="3"/>
<dbReference type="InterPro" id="IPR008076">
    <property type="entry name" value="Cyanase"/>
</dbReference>
<evidence type="ECO:0000259" key="4">
    <source>
        <dbReference type="SMART" id="SM01116"/>
    </source>
</evidence>
<accession>A0ABN2FKX7</accession>
<evidence type="ECO:0000313" key="5">
    <source>
        <dbReference type="EMBL" id="GAA1651777.1"/>
    </source>
</evidence>
<dbReference type="SUPFAM" id="SSF47413">
    <property type="entry name" value="lambda repressor-like DNA-binding domains"/>
    <property type="match status" value="1"/>
</dbReference>
<dbReference type="Pfam" id="PF02560">
    <property type="entry name" value="Cyanate_lyase"/>
    <property type="match status" value="1"/>
</dbReference>
<comment type="similarity">
    <text evidence="3">Belongs to the cyanase family.</text>
</comment>
<sequence>MGELGRIEAGRGVVRAKRGKGISWAEIAAEVGRGKVWVTAALLGQHPVDRELAEQVGKLLGLDQEIVEALQLPPVRGAHVVDTTEPAVYRLEEMVQVYGSAIHELIREEFGDGIMSAIDFEMDFQRVADPKGDRVVITLNGKYLQYREF</sequence>
<protein>
    <recommendedName>
        <fullName evidence="3">Cyanate hydratase</fullName>
        <shortName evidence="3">Cyanase</shortName>
        <ecNumber evidence="3">4.2.1.104</ecNumber>
    </recommendedName>
    <alternativeName>
        <fullName evidence="3">Cyanate hydrolase</fullName>
    </alternativeName>
    <alternativeName>
        <fullName evidence="3">Cyanate lyase</fullName>
    </alternativeName>
</protein>
<keyword evidence="2 3" id="KW-0456">Lyase</keyword>
<proteinExistence type="inferred from homology"/>
<dbReference type="Gene3D" id="1.10.260.40">
    <property type="entry name" value="lambda repressor-like DNA-binding domains"/>
    <property type="match status" value="1"/>
</dbReference>
<dbReference type="Gene3D" id="3.30.1160.10">
    <property type="entry name" value="Cyanate lyase, C-terminal domain"/>
    <property type="match status" value="1"/>
</dbReference>
<dbReference type="CDD" id="cd00559">
    <property type="entry name" value="Cyanase_C"/>
    <property type="match status" value="1"/>
</dbReference>
<feature type="active site" evidence="3">
    <location>
        <position position="116"/>
    </location>
</feature>
<dbReference type="NCBIfam" id="TIGR00673">
    <property type="entry name" value="cynS"/>
    <property type="match status" value="1"/>
</dbReference>
<dbReference type="Pfam" id="PF21291">
    <property type="entry name" value="CYNS_N"/>
    <property type="match status" value="1"/>
</dbReference>
<evidence type="ECO:0000256" key="1">
    <source>
        <dbReference type="ARBA" id="ARBA00003561"/>
    </source>
</evidence>
<dbReference type="InterPro" id="IPR036581">
    <property type="entry name" value="Cyanate_lyase_C_sf"/>
</dbReference>
<dbReference type="PIRSF" id="PIRSF001263">
    <property type="entry name" value="Cyanate_hydratas"/>
    <property type="match status" value="1"/>
</dbReference>